<reference evidence="2" key="1">
    <citation type="journal article" date="2020" name="Microb. Genom.">
        <title>Genetic diversity of clinical and environmental Mucorales isolates obtained from an investigation of mucormycosis cases among solid organ transplant recipients.</title>
        <authorList>
            <person name="Nguyen M.H."/>
            <person name="Kaul D."/>
            <person name="Muto C."/>
            <person name="Cheng S.J."/>
            <person name="Richter R.A."/>
            <person name="Bruno V.M."/>
            <person name="Liu G."/>
            <person name="Beyhan S."/>
            <person name="Sundermann A.J."/>
            <person name="Mounaud S."/>
            <person name="Pasculle A.W."/>
            <person name="Nierman W.C."/>
            <person name="Driscoll E."/>
            <person name="Cumbie R."/>
            <person name="Clancy C.J."/>
            <person name="Dupont C.L."/>
        </authorList>
    </citation>
    <scope>NUCLEOTIDE SEQUENCE</scope>
    <source>
        <strain evidence="2">GL11</strain>
    </source>
</reference>
<organism evidence="2 3">
    <name type="scientific">Rhizopus oryzae</name>
    <name type="common">Mucormycosis agent</name>
    <name type="synonym">Rhizopus arrhizus var. delemar</name>
    <dbReference type="NCBI Taxonomy" id="64495"/>
    <lineage>
        <taxon>Eukaryota</taxon>
        <taxon>Fungi</taxon>
        <taxon>Fungi incertae sedis</taxon>
        <taxon>Mucoromycota</taxon>
        <taxon>Mucoromycotina</taxon>
        <taxon>Mucoromycetes</taxon>
        <taxon>Mucorales</taxon>
        <taxon>Mucorineae</taxon>
        <taxon>Rhizopodaceae</taxon>
        <taxon>Rhizopus</taxon>
    </lineage>
</organism>
<evidence type="ECO:0000256" key="1">
    <source>
        <dbReference type="SAM" id="MobiDB-lite"/>
    </source>
</evidence>
<keyword evidence="3" id="KW-1185">Reference proteome</keyword>
<dbReference type="AlphaFoldDB" id="A0A9P6WRU5"/>
<dbReference type="Proteomes" id="UP000716291">
    <property type="component" value="Unassembled WGS sequence"/>
</dbReference>
<comment type="caution">
    <text evidence="2">The sequence shown here is derived from an EMBL/GenBank/DDBJ whole genome shotgun (WGS) entry which is preliminary data.</text>
</comment>
<gene>
    <name evidence="2" type="ORF">G6F64_015643</name>
</gene>
<feature type="compositionally biased region" description="Polar residues" evidence="1">
    <location>
        <begin position="1"/>
        <end position="12"/>
    </location>
</feature>
<evidence type="ECO:0000313" key="2">
    <source>
        <dbReference type="EMBL" id="KAG1270506.1"/>
    </source>
</evidence>
<dbReference type="EMBL" id="JAANQT010021223">
    <property type="protein sequence ID" value="KAG1270506.1"/>
    <property type="molecule type" value="Genomic_DNA"/>
</dbReference>
<protein>
    <submittedName>
        <fullName evidence="2">Uncharacterized protein</fullName>
    </submittedName>
</protein>
<feature type="compositionally biased region" description="Low complexity" evidence="1">
    <location>
        <begin position="13"/>
        <end position="22"/>
    </location>
</feature>
<name>A0A9P6WRU5_RHIOR</name>
<accession>A0A9P6WRU5</accession>
<feature type="region of interest" description="Disordered" evidence="1">
    <location>
        <begin position="1"/>
        <end position="25"/>
    </location>
</feature>
<proteinExistence type="predicted"/>
<sequence length="74" mass="7262">MPTSAGSNSGSHATAAATPSSPIRSMPTCWAGCATPWGGRAPAPTCTCVPPATAACWWAGWMMPSTSPPAATGA</sequence>
<evidence type="ECO:0000313" key="3">
    <source>
        <dbReference type="Proteomes" id="UP000716291"/>
    </source>
</evidence>